<sequence>MQKYSWYRNEKGIYLCLSEYDSYDSFDEALDLIYKLLNCSFTEPIDAGYMKISDFNYEEEKLTLVFHEDLGCSIFGSFTQEETLKKIASLLPELKET</sequence>
<dbReference type="RefSeq" id="WP_135591188.1">
    <property type="nucleotide sequence ID" value="NZ_RQEZ01000060.1"/>
</dbReference>
<protein>
    <recommendedName>
        <fullName evidence="3">DUF3630 family protein</fullName>
    </recommendedName>
</protein>
<reference evidence="1" key="1">
    <citation type="journal article" date="2019" name="PLoS Negl. Trop. Dis.">
        <title>Revisiting the worldwide diversity of Leptospira species in the environment.</title>
        <authorList>
            <person name="Vincent A.T."/>
            <person name="Schiettekatte O."/>
            <person name="Bourhy P."/>
            <person name="Veyrier F.J."/>
            <person name="Picardeau M."/>
        </authorList>
    </citation>
    <scope>NUCLEOTIDE SEQUENCE [LARGE SCALE GENOMIC DNA]</scope>
    <source>
        <strain evidence="1">201800299</strain>
    </source>
</reference>
<accession>A0A5F1YG02</accession>
<proteinExistence type="predicted"/>
<evidence type="ECO:0000313" key="2">
    <source>
        <dbReference type="Proteomes" id="UP000298277"/>
    </source>
</evidence>
<organism evidence="1 2">
    <name type="scientific">Leptospira gomenensis</name>
    <dbReference type="NCBI Taxonomy" id="2484974"/>
    <lineage>
        <taxon>Bacteria</taxon>
        <taxon>Pseudomonadati</taxon>
        <taxon>Spirochaetota</taxon>
        <taxon>Spirochaetia</taxon>
        <taxon>Leptospirales</taxon>
        <taxon>Leptospiraceae</taxon>
        <taxon>Leptospira</taxon>
    </lineage>
</organism>
<dbReference type="Proteomes" id="UP000298277">
    <property type="component" value="Unassembled WGS sequence"/>
</dbReference>
<gene>
    <name evidence="1" type="ORF">EHQ17_00460</name>
</gene>
<dbReference type="AlphaFoldDB" id="A0A5F1YG02"/>
<keyword evidence="2" id="KW-1185">Reference proteome</keyword>
<evidence type="ECO:0008006" key="3">
    <source>
        <dbReference type="Google" id="ProtNLM"/>
    </source>
</evidence>
<name>A0A5F1YG02_9LEPT</name>
<comment type="caution">
    <text evidence="1">The sequence shown here is derived from an EMBL/GenBank/DDBJ whole genome shotgun (WGS) entry which is preliminary data.</text>
</comment>
<dbReference type="OrthoDB" id="347361at2"/>
<evidence type="ECO:0000313" key="1">
    <source>
        <dbReference type="EMBL" id="TGK39183.1"/>
    </source>
</evidence>
<dbReference type="EMBL" id="RQFA01000007">
    <property type="protein sequence ID" value="TGK39183.1"/>
    <property type="molecule type" value="Genomic_DNA"/>
</dbReference>